<keyword evidence="9" id="KW-1185">Reference proteome</keyword>
<dbReference type="SUPFAM" id="SSF51905">
    <property type="entry name" value="FAD/NAD(P)-binding domain"/>
    <property type="match status" value="1"/>
</dbReference>
<evidence type="ECO:0000256" key="6">
    <source>
        <dbReference type="SAM" id="MobiDB-lite"/>
    </source>
</evidence>
<feature type="domain" description="FAD-binding" evidence="7">
    <location>
        <begin position="43"/>
        <end position="405"/>
    </location>
</feature>
<accession>A0AA38R3M4</accession>
<comment type="cofactor">
    <cofactor evidence="1">
        <name>FAD</name>
        <dbReference type="ChEBI" id="CHEBI:57692"/>
    </cofactor>
</comment>
<evidence type="ECO:0000259" key="7">
    <source>
        <dbReference type="Pfam" id="PF01494"/>
    </source>
</evidence>
<organism evidence="8 9">
    <name type="scientific">Pleurostoma richardsiae</name>
    <dbReference type="NCBI Taxonomy" id="41990"/>
    <lineage>
        <taxon>Eukaryota</taxon>
        <taxon>Fungi</taxon>
        <taxon>Dikarya</taxon>
        <taxon>Ascomycota</taxon>
        <taxon>Pezizomycotina</taxon>
        <taxon>Sordariomycetes</taxon>
        <taxon>Sordariomycetidae</taxon>
        <taxon>Calosphaeriales</taxon>
        <taxon>Pleurostomataceae</taxon>
        <taxon>Pleurostoma</taxon>
    </lineage>
</organism>
<proteinExistence type="inferred from homology"/>
<evidence type="ECO:0000256" key="5">
    <source>
        <dbReference type="ARBA" id="ARBA00023002"/>
    </source>
</evidence>
<reference evidence="8" key="1">
    <citation type="submission" date="2022-07" db="EMBL/GenBank/DDBJ databases">
        <title>Fungi with potential for degradation of polypropylene.</title>
        <authorList>
            <person name="Gostincar C."/>
        </authorList>
    </citation>
    <scope>NUCLEOTIDE SEQUENCE</scope>
    <source>
        <strain evidence="8">EXF-13308</strain>
    </source>
</reference>
<comment type="caution">
    <text evidence="8">The sequence shown here is derived from an EMBL/GenBank/DDBJ whole genome shotgun (WGS) entry which is preliminary data.</text>
</comment>
<evidence type="ECO:0000256" key="1">
    <source>
        <dbReference type="ARBA" id="ARBA00001974"/>
    </source>
</evidence>
<keyword evidence="3" id="KW-0285">Flavoprotein</keyword>
<dbReference type="InterPro" id="IPR050562">
    <property type="entry name" value="FAD_mOase_fung"/>
</dbReference>
<keyword evidence="5" id="KW-0560">Oxidoreductase</keyword>
<dbReference type="PRINTS" id="PR00420">
    <property type="entry name" value="RNGMNOXGNASE"/>
</dbReference>
<dbReference type="GO" id="GO:0071949">
    <property type="term" value="F:FAD binding"/>
    <property type="evidence" value="ECO:0007669"/>
    <property type="project" value="InterPro"/>
</dbReference>
<evidence type="ECO:0000313" key="8">
    <source>
        <dbReference type="EMBL" id="KAJ9134615.1"/>
    </source>
</evidence>
<dbReference type="InterPro" id="IPR036188">
    <property type="entry name" value="FAD/NAD-bd_sf"/>
</dbReference>
<dbReference type="AlphaFoldDB" id="A0AA38R3M4"/>
<comment type="similarity">
    <text evidence="2">Belongs to the paxM FAD-dependent monooxygenase family.</text>
</comment>
<gene>
    <name evidence="8" type="ORF">NKR23_g10030</name>
</gene>
<name>A0AA38R3M4_9PEZI</name>
<dbReference type="EMBL" id="JANBVO010000042">
    <property type="protein sequence ID" value="KAJ9134615.1"/>
    <property type="molecule type" value="Genomic_DNA"/>
</dbReference>
<protein>
    <submittedName>
        <fullName evidence="8">2-heptyl-3-hydroxy-4(1H)-quinolone synthase</fullName>
    </submittedName>
</protein>
<evidence type="ECO:0000313" key="9">
    <source>
        <dbReference type="Proteomes" id="UP001174694"/>
    </source>
</evidence>
<dbReference type="Gene3D" id="3.50.50.60">
    <property type="entry name" value="FAD/NAD(P)-binding domain"/>
    <property type="match status" value="1"/>
</dbReference>
<dbReference type="GO" id="GO:0004497">
    <property type="term" value="F:monooxygenase activity"/>
    <property type="evidence" value="ECO:0007669"/>
    <property type="project" value="InterPro"/>
</dbReference>
<evidence type="ECO:0000256" key="2">
    <source>
        <dbReference type="ARBA" id="ARBA00007992"/>
    </source>
</evidence>
<keyword evidence="4" id="KW-0274">FAD</keyword>
<evidence type="ECO:0000256" key="3">
    <source>
        <dbReference type="ARBA" id="ARBA00022630"/>
    </source>
</evidence>
<dbReference type="Proteomes" id="UP001174694">
    <property type="component" value="Unassembled WGS sequence"/>
</dbReference>
<dbReference type="Pfam" id="PF01494">
    <property type="entry name" value="FAD_binding_3"/>
    <property type="match status" value="1"/>
</dbReference>
<feature type="compositionally biased region" description="Polar residues" evidence="6">
    <location>
        <begin position="18"/>
        <end position="30"/>
    </location>
</feature>
<dbReference type="PANTHER" id="PTHR47356:SF2">
    <property type="entry name" value="FAD-BINDING DOMAIN-CONTAINING PROTEIN-RELATED"/>
    <property type="match status" value="1"/>
</dbReference>
<dbReference type="PANTHER" id="PTHR47356">
    <property type="entry name" value="FAD-DEPENDENT MONOOXYGENASE ASQG-RELATED"/>
    <property type="match status" value="1"/>
</dbReference>
<dbReference type="InterPro" id="IPR002938">
    <property type="entry name" value="FAD-bd"/>
</dbReference>
<feature type="region of interest" description="Disordered" evidence="6">
    <location>
        <begin position="1"/>
        <end position="35"/>
    </location>
</feature>
<sequence>MEAEGVPPSATEADASPAANSPTTPGSGAATNDVPATPKRFRAIIVGGGPNGLGMAHALTLAGIDYVLLERSQHVVNPDGASIALWPHSVRIMDQFGLLDEARALSTSMKDKYNVLPDGTVRDSNRMFEQVEVNHGHPWMLFRRTKLLGLLHQSLPDKEERILTNKHVTRIETHDDGVSVLCKDGSIMEGSIVVGCDGVHSRVRQILREKQLLSGQRPTDSKKPMKTTYNGLVGLCPLPASLKTGTVWECRGGKGRSFHILTGPEDAYFFVYQRLDKPHYERPRYTDEDAEALARNVMDHPVTDHLKFSDLWKAKKWATLVDYQEGFLDRWCGERVVLVGDSVHKATPNAGLSLNTGWQGMAELTNRLRALLLTDASPDTETLTALFEGYQESRKKIAKATMSFSGLYTRVVAWDNAAYRFADWLAPKVGGDILLLNHLASPIISRSITFDFVEEKEHKEGKIRWKNPPKTNGKSRK</sequence>
<evidence type="ECO:0000256" key="4">
    <source>
        <dbReference type="ARBA" id="ARBA00022827"/>
    </source>
</evidence>